<dbReference type="AlphaFoldDB" id="A0A382HRI3"/>
<dbReference type="SUPFAM" id="SSF50249">
    <property type="entry name" value="Nucleic acid-binding proteins"/>
    <property type="match status" value="1"/>
</dbReference>
<organism evidence="4">
    <name type="scientific">marine metagenome</name>
    <dbReference type="NCBI Taxonomy" id="408172"/>
    <lineage>
        <taxon>unclassified sequences</taxon>
        <taxon>metagenomes</taxon>
        <taxon>ecological metagenomes</taxon>
    </lineage>
</organism>
<evidence type="ECO:0000313" key="4">
    <source>
        <dbReference type="EMBL" id="SVB89665.1"/>
    </source>
</evidence>
<dbReference type="Pfam" id="PF08804">
    <property type="entry name" value="gp32"/>
    <property type="match status" value="1"/>
</dbReference>
<reference evidence="4" key="1">
    <citation type="submission" date="2018-05" db="EMBL/GenBank/DDBJ databases">
        <authorList>
            <person name="Lanie J.A."/>
            <person name="Ng W.-L."/>
            <person name="Kazmierczak K.M."/>
            <person name="Andrzejewski T.M."/>
            <person name="Davidsen T.M."/>
            <person name="Wayne K.J."/>
            <person name="Tettelin H."/>
            <person name="Glass J.I."/>
            <person name="Rusch D."/>
            <person name="Podicherti R."/>
            <person name="Tsui H.-C.T."/>
            <person name="Winkler M.E."/>
        </authorList>
    </citation>
    <scope>NUCLEOTIDE SEQUENCE</scope>
</reference>
<dbReference type="GO" id="GO:0003697">
    <property type="term" value="F:single-stranded DNA binding"/>
    <property type="evidence" value="ECO:0007669"/>
    <property type="project" value="InterPro"/>
</dbReference>
<evidence type="ECO:0000256" key="2">
    <source>
        <dbReference type="ARBA" id="ARBA00023109"/>
    </source>
</evidence>
<dbReference type="Gene3D" id="3.90.198.10">
    <property type="entry name" value="Replication Fork Single-Stranded Dna Binding Protein"/>
    <property type="match status" value="1"/>
</dbReference>
<protein>
    <recommendedName>
        <fullName evidence="3">Bacteriophage T4 Gp32 single-stranded DNA-binding domain-containing protein</fullName>
    </recommendedName>
</protein>
<dbReference type="InterPro" id="IPR012340">
    <property type="entry name" value="NA-bd_OB-fold"/>
</dbReference>
<keyword evidence="2" id="KW-0235">DNA replication</keyword>
<keyword evidence="2" id="KW-1194">Viral DNA replication</keyword>
<dbReference type="InterPro" id="IPR044947">
    <property type="entry name" value="Phage_T4_Gp32_ssDNA-bd_sf"/>
</dbReference>
<dbReference type="HAMAP" id="MF_04152">
    <property type="entry name" value="SSB_T4"/>
    <property type="match status" value="1"/>
</dbReference>
<evidence type="ECO:0000256" key="1">
    <source>
        <dbReference type="ARBA" id="ARBA00022491"/>
    </source>
</evidence>
<sequence length="293" mass="33591">MSSFKDLKKNRMSNLQNLSKQVEKLAEKPSYGDDRIWKCERDKSGNGYAVIRFLPATADEDTPWVQLWSHGFKGPGGWYIENSLTTLGKDDPVSKANTSLWNSGIDSDKDLARARKRKLSYYSNILVLEDSANKENEGKVFLFRYGKKIFEKITGVMNPEFKDETPLNPFDFWEGADFKIKIRQVDGYVNYDKSEFSTPSKLFEGDDVKCEEVWKQQHKLQELISTDNFKSYQELEARFHTVIAHMEYTNADGTKESEFVGTIEESTADPVASVDAAESDSDNLEYFKKLAEQ</sequence>
<evidence type="ECO:0000259" key="3">
    <source>
        <dbReference type="Pfam" id="PF08804"/>
    </source>
</evidence>
<proteinExistence type="inferred from homology"/>
<dbReference type="GO" id="GO:0039693">
    <property type="term" value="P:viral DNA genome replication"/>
    <property type="evidence" value="ECO:0007669"/>
    <property type="project" value="UniProtKB-KW"/>
</dbReference>
<dbReference type="InterPro" id="IPR046395">
    <property type="entry name" value="SSB_T4"/>
</dbReference>
<name>A0A382HRI3_9ZZZZ</name>
<keyword evidence="1" id="KW-0678">Repressor</keyword>
<dbReference type="EMBL" id="UINC01062752">
    <property type="protein sequence ID" value="SVB89665.1"/>
    <property type="molecule type" value="Genomic_DNA"/>
</dbReference>
<dbReference type="InterPro" id="IPR012339">
    <property type="entry name" value="Phage_T4_Gp32_ssDNA-bd"/>
</dbReference>
<feature type="domain" description="Bacteriophage T4 Gp32 single-stranded DNA-binding" evidence="3">
    <location>
        <begin position="45"/>
        <end position="243"/>
    </location>
</feature>
<gene>
    <name evidence="4" type="ORF">METZ01_LOCUS242519</name>
</gene>
<accession>A0A382HRI3</accession>